<protein>
    <recommendedName>
        <fullName evidence="5">FAD-dependent oxidoreductase 2 FAD-binding domain-containing protein</fullName>
    </recommendedName>
</protein>
<organism evidence="6 7">
    <name type="scientific">Novosphingobium indicum</name>
    <dbReference type="NCBI Taxonomy" id="462949"/>
    <lineage>
        <taxon>Bacteria</taxon>
        <taxon>Pseudomonadati</taxon>
        <taxon>Pseudomonadota</taxon>
        <taxon>Alphaproteobacteria</taxon>
        <taxon>Sphingomonadales</taxon>
        <taxon>Sphingomonadaceae</taxon>
        <taxon>Novosphingobium</taxon>
    </lineage>
</organism>
<dbReference type="RefSeq" id="WP_188823362.1">
    <property type="nucleotide sequence ID" value="NZ_BMLK01000036.1"/>
</dbReference>
<dbReference type="Gene3D" id="3.50.50.60">
    <property type="entry name" value="FAD/NAD(P)-binding domain"/>
    <property type="match status" value="1"/>
</dbReference>
<name>A0ABQ2K0F4_9SPHN</name>
<keyword evidence="3" id="KW-0274">FAD</keyword>
<keyword evidence="2" id="KW-0285">Flavoprotein</keyword>
<sequence length="492" mass="52111">MTAASYTPSRAIPAEDIRKWDLETDVAIVGFGIAGACAAIEARMAGAAVTIFEVAAAAGGSSAMSGGEFYIGGGSETQKAAGFDDTIDDFRAYLTMASGPGVDQPRVDRYAENGLEHLEWLAKQGVPFKGTYLPGRWPEPPTDDTLIWCGSETAWPFRDVAKPAPRGHTAQAVGRGGGQMVMDRLSGRALALGVEAHFSARALCLIVGRAGDVLGLVVRIDGEPRMVRARNGVILASGGFIANPDMLQQYAPRVLGINSYPITGGNDDGSGIRMGQSVGGALTHMEQFFATRTTFPPESLIKGIIVNEQGQRFINEDAYHGRVAQYALRQSNGRAWILLDNATFARPESFPQVTIAAVGETWAEVEAELGLPEGELVHTVNAYNRAAAEGRDPLFHKQPEWLQPLAEPPFAALSACIPDWPAVTFTLGGLVTRPSGEVLDAIGQPIPGLYAAGRTACGVPRWGDGYSSGMSLGDSSYFGREAGRSAARARAA</sequence>
<dbReference type="InterPro" id="IPR003953">
    <property type="entry name" value="FAD-dep_OxRdtase_2_FAD-bd"/>
</dbReference>
<evidence type="ECO:0000313" key="7">
    <source>
        <dbReference type="Proteomes" id="UP000605099"/>
    </source>
</evidence>
<comment type="cofactor">
    <cofactor evidence="1">
        <name>FAD</name>
        <dbReference type="ChEBI" id="CHEBI:57692"/>
    </cofactor>
</comment>
<dbReference type="Gene3D" id="3.90.700.10">
    <property type="entry name" value="Succinate dehydrogenase/fumarate reductase flavoprotein, catalytic domain"/>
    <property type="match status" value="1"/>
</dbReference>
<dbReference type="InterPro" id="IPR027477">
    <property type="entry name" value="Succ_DH/fumarate_Rdtase_cat_sf"/>
</dbReference>
<dbReference type="SUPFAM" id="SSF51905">
    <property type="entry name" value="FAD/NAD(P)-binding domain"/>
    <property type="match status" value="1"/>
</dbReference>
<evidence type="ECO:0000256" key="1">
    <source>
        <dbReference type="ARBA" id="ARBA00001974"/>
    </source>
</evidence>
<evidence type="ECO:0000256" key="4">
    <source>
        <dbReference type="ARBA" id="ARBA00023002"/>
    </source>
</evidence>
<dbReference type="EMBL" id="BMLK01000036">
    <property type="protein sequence ID" value="GGN61357.1"/>
    <property type="molecule type" value="Genomic_DNA"/>
</dbReference>
<dbReference type="PANTHER" id="PTHR43400:SF10">
    <property type="entry name" value="3-OXOSTEROID 1-DEHYDROGENASE"/>
    <property type="match status" value="1"/>
</dbReference>
<dbReference type="NCBIfam" id="NF005510">
    <property type="entry name" value="PRK07121.1-3"/>
    <property type="match status" value="1"/>
</dbReference>
<evidence type="ECO:0000313" key="6">
    <source>
        <dbReference type="EMBL" id="GGN61357.1"/>
    </source>
</evidence>
<dbReference type="SUPFAM" id="SSF56425">
    <property type="entry name" value="Succinate dehydrogenase/fumarate reductase flavoprotein, catalytic domain"/>
    <property type="match status" value="1"/>
</dbReference>
<reference evidence="7" key="1">
    <citation type="journal article" date="2019" name="Int. J. Syst. Evol. Microbiol.">
        <title>The Global Catalogue of Microorganisms (GCM) 10K type strain sequencing project: providing services to taxonomists for standard genome sequencing and annotation.</title>
        <authorList>
            <consortium name="The Broad Institute Genomics Platform"/>
            <consortium name="The Broad Institute Genome Sequencing Center for Infectious Disease"/>
            <person name="Wu L."/>
            <person name="Ma J."/>
        </authorList>
    </citation>
    <scope>NUCLEOTIDE SEQUENCE [LARGE SCALE GENOMIC DNA]</scope>
    <source>
        <strain evidence="7">CGMCC 1.6784</strain>
    </source>
</reference>
<proteinExistence type="predicted"/>
<keyword evidence="4" id="KW-0560">Oxidoreductase</keyword>
<dbReference type="InterPro" id="IPR036188">
    <property type="entry name" value="FAD/NAD-bd_sf"/>
</dbReference>
<dbReference type="PANTHER" id="PTHR43400">
    <property type="entry name" value="FUMARATE REDUCTASE"/>
    <property type="match status" value="1"/>
</dbReference>
<dbReference type="InterPro" id="IPR050315">
    <property type="entry name" value="FAD-oxidoreductase_2"/>
</dbReference>
<comment type="caution">
    <text evidence="6">The sequence shown here is derived from an EMBL/GenBank/DDBJ whole genome shotgun (WGS) entry which is preliminary data.</text>
</comment>
<evidence type="ECO:0000256" key="3">
    <source>
        <dbReference type="ARBA" id="ARBA00022827"/>
    </source>
</evidence>
<dbReference type="Pfam" id="PF00890">
    <property type="entry name" value="FAD_binding_2"/>
    <property type="match status" value="1"/>
</dbReference>
<evidence type="ECO:0000256" key="2">
    <source>
        <dbReference type="ARBA" id="ARBA00022630"/>
    </source>
</evidence>
<keyword evidence="7" id="KW-1185">Reference proteome</keyword>
<accession>A0ABQ2K0F4</accession>
<gene>
    <name evidence="6" type="ORF">GCM10011349_43880</name>
</gene>
<evidence type="ECO:0000259" key="5">
    <source>
        <dbReference type="Pfam" id="PF00890"/>
    </source>
</evidence>
<dbReference type="Proteomes" id="UP000605099">
    <property type="component" value="Unassembled WGS sequence"/>
</dbReference>
<feature type="domain" description="FAD-dependent oxidoreductase 2 FAD-binding" evidence="5">
    <location>
        <begin position="25"/>
        <end position="458"/>
    </location>
</feature>